<organism evidence="1 2">
    <name type="scientific">Auriscalpium vulgare</name>
    <dbReference type="NCBI Taxonomy" id="40419"/>
    <lineage>
        <taxon>Eukaryota</taxon>
        <taxon>Fungi</taxon>
        <taxon>Dikarya</taxon>
        <taxon>Basidiomycota</taxon>
        <taxon>Agaricomycotina</taxon>
        <taxon>Agaricomycetes</taxon>
        <taxon>Russulales</taxon>
        <taxon>Auriscalpiaceae</taxon>
        <taxon>Auriscalpium</taxon>
    </lineage>
</organism>
<keyword evidence="2" id="KW-1185">Reference proteome</keyword>
<dbReference type="EMBL" id="MU275918">
    <property type="protein sequence ID" value="KAI0046758.1"/>
    <property type="molecule type" value="Genomic_DNA"/>
</dbReference>
<protein>
    <submittedName>
        <fullName evidence="1">Uncharacterized protein</fullName>
    </submittedName>
</protein>
<evidence type="ECO:0000313" key="2">
    <source>
        <dbReference type="Proteomes" id="UP000814033"/>
    </source>
</evidence>
<name>A0ACB8RRM3_9AGAM</name>
<reference evidence="1" key="1">
    <citation type="submission" date="2021-02" db="EMBL/GenBank/DDBJ databases">
        <authorList>
            <consortium name="DOE Joint Genome Institute"/>
            <person name="Ahrendt S."/>
            <person name="Looney B.P."/>
            <person name="Miyauchi S."/>
            <person name="Morin E."/>
            <person name="Drula E."/>
            <person name="Courty P.E."/>
            <person name="Chicoki N."/>
            <person name="Fauchery L."/>
            <person name="Kohler A."/>
            <person name="Kuo A."/>
            <person name="Labutti K."/>
            <person name="Pangilinan J."/>
            <person name="Lipzen A."/>
            <person name="Riley R."/>
            <person name="Andreopoulos W."/>
            <person name="He G."/>
            <person name="Johnson J."/>
            <person name="Barry K.W."/>
            <person name="Grigoriev I.V."/>
            <person name="Nagy L."/>
            <person name="Hibbett D."/>
            <person name="Henrissat B."/>
            <person name="Matheny P.B."/>
            <person name="Labbe J."/>
            <person name="Martin F."/>
        </authorList>
    </citation>
    <scope>NUCLEOTIDE SEQUENCE</scope>
    <source>
        <strain evidence="1">FP105234-sp</strain>
    </source>
</reference>
<comment type="caution">
    <text evidence="1">The sequence shown here is derived from an EMBL/GenBank/DDBJ whole genome shotgun (WGS) entry which is preliminary data.</text>
</comment>
<reference evidence="1" key="2">
    <citation type="journal article" date="2022" name="New Phytol.">
        <title>Evolutionary transition to the ectomycorrhizal habit in the genomes of a hyperdiverse lineage of mushroom-forming fungi.</title>
        <authorList>
            <person name="Looney B."/>
            <person name="Miyauchi S."/>
            <person name="Morin E."/>
            <person name="Drula E."/>
            <person name="Courty P.E."/>
            <person name="Kohler A."/>
            <person name="Kuo A."/>
            <person name="LaButti K."/>
            <person name="Pangilinan J."/>
            <person name="Lipzen A."/>
            <person name="Riley R."/>
            <person name="Andreopoulos W."/>
            <person name="He G."/>
            <person name="Johnson J."/>
            <person name="Nolan M."/>
            <person name="Tritt A."/>
            <person name="Barry K.W."/>
            <person name="Grigoriev I.V."/>
            <person name="Nagy L.G."/>
            <person name="Hibbett D."/>
            <person name="Henrissat B."/>
            <person name="Matheny P.B."/>
            <person name="Labbe J."/>
            <person name="Martin F.M."/>
        </authorList>
    </citation>
    <scope>NUCLEOTIDE SEQUENCE</scope>
    <source>
        <strain evidence="1">FP105234-sp</strain>
    </source>
</reference>
<gene>
    <name evidence="1" type="ORF">FA95DRAFT_1572955</name>
</gene>
<proteinExistence type="predicted"/>
<evidence type="ECO:0000313" key="1">
    <source>
        <dbReference type="EMBL" id="KAI0046758.1"/>
    </source>
</evidence>
<accession>A0ACB8RRM3</accession>
<dbReference type="Proteomes" id="UP000814033">
    <property type="component" value="Unassembled WGS sequence"/>
</dbReference>
<sequence>MLSSESVESDTIWLQAARSAICTLEPVPRYPPSTTYTTFEDVAAAERVVAAARDARRAQLQAEEDAIERAKQELRDAFAAGVEYMTAALCALRQQHNDLDRIDPHLDPWATQAAAFTTFVSACCSI</sequence>